<evidence type="ECO:0000313" key="2">
    <source>
        <dbReference type="EMBL" id="MWB96755.1"/>
    </source>
</evidence>
<evidence type="ECO:0000259" key="1">
    <source>
        <dbReference type="Pfam" id="PF19512"/>
    </source>
</evidence>
<keyword evidence="3" id="KW-1185">Reference proteome</keyword>
<dbReference type="AlphaFoldDB" id="A0A6I4NWA0"/>
<protein>
    <recommendedName>
        <fullName evidence="1">DUF6046 domain-containing protein</fullName>
    </recommendedName>
</protein>
<dbReference type="Pfam" id="PF19512">
    <property type="entry name" value="DUF6046"/>
    <property type="match status" value="1"/>
</dbReference>
<organism evidence="2 3">
    <name type="scientific">Flavobacterium hydrocarbonoxydans</name>
    <dbReference type="NCBI Taxonomy" id="2683249"/>
    <lineage>
        <taxon>Bacteria</taxon>
        <taxon>Pseudomonadati</taxon>
        <taxon>Bacteroidota</taxon>
        <taxon>Flavobacteriia</taxon>
        <taxon>Flavobacteriales</taxon>
        <taxon>Flavobacteriaceae</taxon>
        <taxon>Flavobacterium</taxon>
    </lineage>
</organism>
<comment type="caution">
    <text evidence="2">The sequence shown here is derived from an EMBL/GenBank/DDBJ whole genome shotgun (WGS) entry which is preliminary data.</text>
</comment>
<dbReference type="InterPro" id="IPR046109">
    <property type="entry name" value="DUF6046"/>
</dbReference>
<feature type="domain" description="DUF6046" evidence="1">
    <location>
        <begin position="85"/>
        <end position="202"/>
    </location>
</feature>
<dbReference type="Proteomes" id="UP000471501">
    <property type="component" value="Unassembled WGS sequence"/>
</dbReference>
<reference evidence="2 3" key="1">
    <citation type="submission" date="2019-12" db="EMBL/GenBank/DDBJ databases">
        <authorList>
            <person name="Kim Y.S."/>
        </authorList>
    </citation>
    <scope>NUCLEOTIDE SEQUENCE [LARGE SCALE GENOMIC DNA]</scope>
    <source>
        <strain evidence="2 3">GA093</strain>
    </source>
</reference>
<evidence type="ECO:0000313" key="3">
    <source>
        <dbReference type="Proteomes" id="UP000471501"/>
    </source>
</evidence>
<name>A0A6I4NWA0_9FLAO</name>
<dbReference type="EMBL" id="WSTB01000018">
    <property type="protein sequence ID" value="MWB96755.1"/>
    <property type="molecule type" value="Genomic_DNA"/>
</dbReference>
<accession>A0A6I4NWA0</accession>
<sequence length="220" mass="24812">MAKFNIKEITANAFYDYVGPPYPGLILNLSSQSTKIKKPDFSFGKKFKGKKKITLNTIEKSKYLGGVYFLKVSLKHSSLGSEPIELPNEPLISLGLTKTIVETATVGKHRKGTVKEYICTEDYAITIRGICIDPENPNDYPTEQVKTINKLFEVNDALTIVNDPFFELFGIRKLVFKDVKFEEMQGQAGMQKYTITAVSDQDFFADLTEKNEQLTNLKTT</sequence>
<gene>
    <name evidence="2" type="ORF">GON26_20530</name>
</gene>
<dbReference type="RefSeq" id="WP_160376642.1">
    <property type="nucleotide sequence ID" value="NZ_WSTB01000018.1"/>
</dbReference>
<proteinExistence type="predicted"/>